<dbReference type="EMBL" id="KQ114949">
    <property type="protein sequence ID" value="KMS65084.1"/>
    <property type="molecule type" value="Genomic_DNA"/>
</dbReference>
<reference evidence="1 2" key="1">
    <citation type="journal article" date="2014" name="Nature">
        <title>The genome of the recently domesticated crop plant sugar beet (Beta vulgaris).</title>
        <authorList>
            <person name="Dohm J.C."/>
            <person name="Minoche A.E."/>
            <person name="Holtgrawe D."/>
            <person name="Capella-Gutierrez S."/>
            <person name="Zakrzewski F."/>
            <person name="Tafer H."/>
            <person name="Rupp O."/>
            <person name="Sorensen T.R."/>
            <person name="Stracke R."/>
            <person name="Reinhardt R."/>
            <person name="Goesmann A."/>
            <person name="Kraft T."/>
            <person name="Schulz B."/>
            <person name="Stadler P.F."/>
            <person name="Schmidt T."/>
            <person name="Gabaldon T."/>
            <person name="Lehrach H."/>
            <person name="Weisshaar B."/>
            <person name="Himmelbauer H."/>
        </authorList>
    </citation>
    <scope>NUCLEOTIDE SEQUENCE [LARGE SCALE GENOMIC DNA]</scope>
    <source>
        <tissue evidence="1">Taproot</tissue>
    </source>
</reference>
<protein>
    <recommendedName>
        <fullName evidence="3">Coatomer WD associated region domain-containing protein</fullName>
    </recommendedName>
</protein>
<dbReference type="PANTHER" id="PTHR10292:SF1">
    <property type="entry name" value="CLATHRIN HEAVY CHAIN"/>
    <property type="match status" value="1"/>
</dbReference>
<keyword evidence="2" id="KW-1185">Reference proteome</keyword>
<feature type="non-terminal residue" evidence="1">
    <location>
        <position position="1"/>
    </location>
</feature>
<evidence type="ECO:0008006" key="3">
    <source>
        <dbReference type="Google" id="ProtNLM"/>
    </source>
</evidence>
<dbReference type="GO" id="GO:0006898">
    <property type="term" value="P:receptor-mediated endocytosis"/>
    <property type="evidence" value="ECO:0007669"/>
    <property type="project" value="TreeGrafter"/>
</dbReference>
<dbReference type="InterPro" id="IPR012331">
    <property type="entry name" value="Clathrin_H-chain_linker"/>
</dbReference>
<dbReference type="SUPFAM" id="SSF48371">
    <property type="entry name" value="ARM repeat"/>
    <property type="match status" value="1"/>
</dbReference>
<dbReference type="eggNOG" id="KOG0985">
    <property type="taxonomic scope" value="Eukaryota"/>
</dbReference>
<sequence>KLNAIESIELTRPVVSSGSPQGKEHLRGWIAEGKLEFSEELGDLLRQFDIKLACSVYLRANCPDKVIICFLQLGEFDKIIAYAANVKHTPDYAMLLQQLHRINRDQALSFAQKLKLVDLTVSFSWVYYVHSSTENGSLLPVKDIVEIFMASQDAKST</sequence>
<evidence type="ECO:0000313" key="1">
    <source>
        <dbReference type="EMBL" id="KMS65084.1"/>
    </source>
</evidence>
<accession>A0A0J7YNC1</accession>
<dbReference type="GO" id="GO:0032051">
    <property type="term" value="F:clathrin light chain binding"/>
    <property type="evidence" value="ECO:0007669"/>
    <property type="project" value="TreeGrafter"/>
</dbReference>
<proteinExistence type="predicted"/>
<dbReference type="PANTHER" id="PTHR10292">
    <property type="entry name" value="CLATHRIN HEAVY CHAIN RELATED"/>
    <property type="match status" value="1"/>
</dbReference>
<dbReference type="Proteomes" id="UP000035740">
    <property type="component" value="Unassembled WGS sequence"/>
</dbReference>
<feature type="non-terminal residue" evidence="1">
    <location>
        <position position="157"/>
    </location>
</feature>
<organism evidence="1 2">
    <name type="scientific">Beta vulgaris subsp. vulgaris</name>
    <name type="common">Beet</name>
    <dbReference type="NCBI Taxonomy" id="3555"/>
    <lineage>
        <taxon>Eukaryota</taxon>
        <taxon>Viridiplantae</taxon>
        <taxon>Streptophyta</taxon>
        <taxon>Embryophyta</taxon>
        <taxon>Tracheophyta</taxon>
        <taxon>Spermatophyta</taxon>
        <taxon>Magnoliopsida</taxon>
        <taxon>eudicotyledons</taxon>
        <taxon>Gunneridae</taxon>
        <taxon>Pentapetalae</taxon>
        <taxon>Caryophyllales</taxon>
        <taxon>Chenopodiaceae</taxon>
        <taxon>Betoideae</taxon>
        <taxon>Beta</taxon>
    </lineage>
</organism>
<evidence type="ECO:0000313" key="2">
    <source>
        <dbReference type="Proteomes" id="UP000035740"/>
    </source>
</evidence>
<dbReference type="Gene3D" id="1.25.40.30">
    <property type="match status" value="1"/>
</dbReference>
<dbReference type="GO" id="GO:0071439">
    <property type="term" value="C:clathrin complex"/>
    <property type="evidence" value="ECO:0007669"/>
    <property type="project" value="TreeGrafter"/>
</dbReference>
<name>A0A0J7YNC1_BETVV</name>
<gene>
    <name evidence="1" type="ORF">BVRB_039610</name>
</gene>
<dbReference type="OrthoDB" id="2113814at2759"/>
<dbReference type="AlphaFoldDB" id="A0A0J7YNC1"/>
<dbReference type="InterPro" id="IPR016024">
    <property type="entry name" value="ARM-type_fold"/>
</dbReference>